<keyword evidence="2" id="KW-1185">Reference proteome</keyword>
<accession>A0A2G4F479</accession>
<dbReference type="Gene3D" id="2.120.10.30">
    <property type="entry name" value="TolB, C-terminal domain"/>
    <property type="match status" value="1"/>
</dbReference>
<reference evidence="1" key="1">
    <citation type="submission" date="2017-10" db="EMBL/GenBank/DDBJ databases">
        <title>Draft genome sequence of the planktic cyanobacteria Tychonema bourrellyi isolated from alpine lentic freshwater.</title>
        <authorList>
            <person name="Tett A."/>
            <person name="Armanini F."/>
            <person name="Asnicar F."/>
            <person name="Boscaini A."/>
            <person name="Pasolli E."/>
            <person name="Zolfo M."/>
            <person name="Donati C."/>
            <person name="Salmaso N."/>
            <person name="Segata N."/>
        </authorList>
    </citation>
    <scope>NUCLEOTIDE SEQUENCE</scope>
    <source>
        <strain evidence="1">FEM_GT703</strain>
    </source>
</reference>
<sequence length="918" mass="101786">MLNTAKLFEENPIQGNTQVFSAEIPDLFGSKFDPLNPTKNMGVRETNVLFDTNSDLTQKPELVAAATGGAIDLSEQFSNFGTLETTDNNLKFDRNLISEPDTDIKVQRDELTGMDFAVSETGENPELFASRNSSPFPSENWAFDFKNYTIDHQGLNTLNIKVGYELKPGITKQEYPDFVPIYKSIDNFLVNYPNETDFWEILNKNLTKKVLDENPVLTDIILELEILPTDRLPYDRASTVFRSQSGKIEENFDFSFKDYAINHQGLNKLNLDVNYQYKPGITQPEYPDFVPIYKGIDKFLTNYPNETDFWEIVNKKLTKDILNENPALAGIKIDLNVLPSQSLPYNRTSKVTRTQPSNPQGTFLVGNTRGDNILRFDGNTGNFIDEFIPAASGGLSKPDTVIFGPDGNGDGKSDIYIASGDKPGKSGETGASAVLRYDGITGAFIDKFVGDNPNTLTDETGGLSRPYGLAFGPDGNFYVSSFLTDQILRYNGKTGQFIDVFAAGNQQAGGLNGPNGLVFAPDGSLYVTTQGSVARNGRADFSANFLSQVLRYNLETKQFSIFASPDVSPRSQGFVSLLGLAIGPNDGDLYVSDFANDIRRYKLKTGELVKTLSTNYTETVPSSNYVGSLAFSPIGNLFAVGFDNRANANSAGAILRYNGKTGDPQPIGGNIGSSNNSIFVPPDSKLKRPVGITFFPADSQLTEKFNFTLANYPIDHQGLNNLNIDVNYQYQNGIENSQYPDFVPIYKSLENLLVNYPNETDFWEVVNKNVTQKVIAENRALASVTVDLDILPTNRLPYDRSSTVTRTQDGKLGEAWDFKFANYSIDHQGLNNLNIDVKYQYKPGITTAEYPDFVPIYRSIDNFLANYPNETDFWEVVNKKLTKKVLAENPALDSLQIGLEVLPTNRLPYERSSIVAIA</sequence>
<evidence type="ECO:0000313" key="1">
    <source>
        <dbReference type="EMBL" id="PHX56593.1"/>
    </source>
</evidence>
<dbReference type="CDD" id="cd05819">
    <property type="entry name" value="NHL"/>
    <property type="match status" value="1"/>
</dbReference>
<dbReference type="PANTHER" id="PTHR40274">
    <property type="entry name" value="VIRGINIAMYCIN B LYASE"/>
    <property type="match status" value="1"/>
</dbReference>
<gene>
    <name evidence="1" type="ORF">CP500_004445</name>
</gene>
<dbReference type="SUPFAM" id="SSF63829">
    <property type="entry name" value="Calcium-dependent phosphotriesterase"/>
    <property type="match status" value="1"/>
</dbReference>
<dbReference type="Proteomes" id="UP000226442">
    <property type="component" value="Unassembled WGS sequence"/>
</dbReference>
<protein>
    <recommendedName>
        <fullName evidence="3">SMP-30/Gluconolactonase/LRE-like region domain-containing protein</fullName>
    </recommendedName>
</protein>
<organism evidence="1 2">
    <name type="scientific">Tychonema bourrellyi FEM_GT703</name>
    <dbReference type="NCBI Taxonomy" id="2040638"/>
    <lineage>
        <taxon>Bacteria</taxon>
        <taxon>Bacillati</taxon>
        <taxon>Cyanobacteriota</taxon>
        <taxon>Cyanophyceae</taxon>
        <taxon>Oscillatoriophycideae</taxon>
        <taxon>Oscillatoriales</taxon>
        <taxon>Microcoleaceae</taxon>
        <taxon>Tychonema</taxon>
    </lineage>
</organism>
<dbReference type="OrthoDB" id="476591at2"/>
<dbReference type="PANTHER" id="PTHR40274:SF4">
    <property type="entry name" value="BLL1406 PROTEIN"/>
    <property type="match status" value="1"/>
</dbReference>
<comment type="caution">
    <text evidence="1">The sequence shown here is derived from an EMBL/GenBank/DDBJ whole genome shotgun (WGS) entry which is preliminary data.</text>
</comment>
<dbReference type="AlphaFoldDB" id="A0A2G4F479"/>
<dbReference type="InterPro" id="IPR011042">
    <property type="entry name" value="6-blade_b-propeller_TolB-like"/>
</dbReference>
<dbReference type="InterPro" id="IPR051344">
    <property type="entry name" value="Vgb"/>
</dbReference>
<evidence type="ECO:0000313" key="2">
    <source>
        <dbReference type="Proteomes" id="UP000226442"/>
    </source>
</evidence>
<evidence type="ECO:0008006" key="3">
    <source>
        <dbReference type="Google" id="ProtNLM"/>
    </source>
</evidence>
<name>A0A2G4F479_9CYAN</name>
<proteinExistence type="predicted"/>
<dbReference type="RefSeq" id="WP_096829820.1">
    <property type="nucleotide sequence ID" value="NZ_NXIB02000016.1"/>
</dbReference>
<dbReference type="EMBL" id="NXIB02000016">
    <property type="protein sequence ID" value="PHX56593.1"/>
    <property type="molecule type" value="Genomic_DNA"/>
</dbReference>